<gene>
    <name evidence="1" type="primary">jg25092</name>
    <name evidence="1" type="ORF">PAEG_LOCUS7903</name>
</gene>
<evidence type="ECO:0000313" key="1">
    <source>
        <dbReference type="EMBL" id="CAH2227387.1"/>
    </source>
</evidence>
<sequence>MMKVSKEALYTCINSVLQTSMENSSTLEFLELHMVLKDYDPRRERRVCSVKQLRFTTAFHKMLGIGDQQQREEVKRHQPFLNVGTLKRLNKGKKNFKNKAKSYDAFFDIEH</sequence>
<protein>
    <submittedName>
        <fullName evidence="1">Jg25092 protein</fullName>
    </submittedName>
</protein>
<evidence type="ECO:0000313" key="2">
    <source>
        <dbReference type="Proteomes" id="UP000838756"/>
    </source>
</evidence>
<feature type="non-terminal residue" evidence="1">
    <location>
        <position position="111"/>
    </location>
</feature>
<accession>A0A8S4QZ24</accession>
<reference evidence="1" key="1">
    <citation type="submission" date="2022-03" db="EMBL/GenBank/DDBJ databases">
        <authorList>
            <person name="Lindestad O."/>
        </authorList>
    </citation>
    <scope>NUCLEOTIDE SEQUENCE</scope>
</reference>
<dbReference type="AlphaFoldDB" id="A0A8S4QZ24"/>
<keyword evidence="2" id="KW-1185">Reference proteome</keyword>
<proteinExistence type="predicted"/>
<organism evidence="1 2">
    <name type="scientific">Pararge aegeria aegeria</name>
    <dbReference type="NCBI Taxonomy" id="348720"/>
    <lineage>
        <taxon>Eukaryota</taxon>
        <taxon>Metazoa</taxon>
        <taxon>Ecdysozoa</taxon>
        <taxon>Arthropoda</taxon>
        <taxon>Hexapoda</taxon>
        <taxon>Insecta</taxon>
        <taxon>Pterygota</taxon>
        <taxon>Neoptera</taxon>
        <taxon>Endopterygota</taxon>
        <taxon>Lepidoptera</taxon>
        <taxon>Glossata</taxon>
        <taxon>Ditrysia</taxon>
        <taxon>Papilionoidea</taxon>
        <taxon>Nymphalidae</taxon>
        <taxon>Satyrinae</taxon>
        <taxon>Satyrini</taxon>
        <taxon>Parargina</taxon>
        <taxon>Pararge</taxon>
    </lineage>
</organism>
<comment type="caution">
    <text evidence="1">The sequence shown here is derived from an EMBL/GenBank/DDBJ whole genome shotgun (WGS) entry which is preliminary data.</text>
</comment>
<dbReference type="SUPFAM" id="SSF56808">
    <property type="entry name" value="Ribosomal protein L1"/>
    <property type="match status" value="1"/>
</dbReference>
<dbReference type="Proteomes" id="UP000838756">
    <property type="component" value="Unassembled WGS sequence"/>
</dbReference>
<dbReference type="Gene3D" id="3.30.190.20">
    <property type="match status" value="1"/>
</dbReference>
<dbReference type="EMBL" id="CAKXAJ010023023">
    <property type="protein sequence ID" value="CAH2227387.1"/>
    <property type="molecule type" value="Genomic_DNA"/>
</dbReference>
<dbReference type="InterPro" id="IPR023674">
    <property type="entry name" value="Ribosomal_uL1-like"/>
</dbReference>
<name>A0A8S4QZ24_9NEOP</name>